<dbReference type="Proteomes" id="UP000399805">
    <property type="component" value="Unassembled WGS sequence"/>
</dbReference>
<keyword evidence="8" id="KW-1185">Reference proteome</keyword>
<evidence type="ECO:0000259" key="6">
    <source>
        <dbReference type="Pfam" id="PF07291"/>
    </source>
</evidence>
<feature type="domain" description="Methylamine utilisation protein MauE" evidence="6">
    <location>
        <begin position="5"/>
        <end position="132"/>
    </location>
</feature>
<evidence type="ECO:0000313" key="8">
    <source>
        <dbReference type="Proteomes" id="UP000399805"/>
    </source>
</evidence>
<evidence type="ECO:0000256" key="5">
    <source>
        <dbReference type="SAM" id="Phobius"/>
    </source>
</evidence>
<reference evidence="7 8" key="1">
    <citation type="submission" date="2019-09" db="EMBL/GenBank/DDBJ databases">
        <authorList>
            <person name="Leyn A S."/>
        </authorList>
    </citation>
    <scope>NUCLEOTIDE SEQUENCE [LARGE SCALE GENOMIC DNA]</scope>
    <source>
        <strain evidence="7">AA231_1</strain>
    </source>
</reference>
<feature type="transmembrane region" description="Helical" evidence="5">
    <location>
        <begin position="75"/>
        <end position="92"/>
    </location>
</feature>
<evidence type="ECO:0000313" key="7">
    <source>
        <dbReference type="EMBL" id="VVJ18452.1"/>
    </source>
</evidence>
<protein>
    <submittedName>
        <fullName evidence="7">Methylamine utilization protein mauE</fullName>
    </submittedName>
</protein>
<dbReference type="RefSeq" id="WP_155543447.1">
    <property type="nucleotide sequence ID" value="NZ_CABVGP010000001.1"/>
</dbReference>
<dbReference type="Pfam" id="PF07291">
    <property type="entry name" value="MauE"/>
    <property type="match status" value="1"/>
</dbReference>
<dbReference type="AlphaFoldDB" id="A0A6I8LN79"/>
<evidence type="ECO:0000256" key="3">
    <source>
        <dbReference type="ARBA" id="ARBA00022989"/>
    </source>
</evidence>
<keyword evidence="2 5" id="KW-0812">Transmembrane</keyword>
<evidence type="ECO:0000256" key="2">
    <source>
        <dbReference type="ARBA" id="ARBA00022692"/>
    </source>
</evidence>
<organism evidence="7 8">
    <name type="scientific">Amycolatopsis camponoti</name>
    <dbReference type="NCBI Taxonomy" id="2606593"/>
    <lineage>
        <taxon>Bacteria</taxon>
        <taxon>Bacillati</taxon>
        <taxon>Actinomycetota</taxon>
        <taxon>Actinomycetes</taxon>
        <taxon>Pseudonocardiales</taxon>
        <taxon>Pseudonocardiaceae</taxon>
        <taxon>Amycolatopsis</taxon>
    </lineage>
</organism>
<feature type="transmembrane region" description="Helical" evidence="5">
    <location>
        <begin position="47"/>
        <end position="69"/>
    </location>
</feature>
<proteinExistence type="predicted"/>
<dbReference type="InterPro" id="IPR009908">
    <property type="entry name" value="Methylamine_util_MauE"/>
</dbReference>
<keyword evidence="3 5" id="KW-1133">Transmembrane helix</keyword>
<comment type="subcellular location">
    <subcellularLocation>
        <location evidence="1">Membrane</location>
        <topology evidence="1">Multi-pass membrane protein</topology>
    </subcellularLocation>
</comment>
<keyword evidence="4 5" id="KW-0472">Membrane</keyword>
<dbReference type="GO" id="GO:0030416">
    <property type="term" value="P:methylamine metabolic process"/>
    <property type="evidence" value="ECO:0007669"/>
    <property type="project" value="InterPro"/>
</dbReference>
<feature type="transmembrane region" description="Helical" evidence="5">
    <location>
        <begin position="6"/>
        <end position="27"/>
    </location>
</feature>
<sequence length="181" mass="17827">MISAQFVLAARVLAGLVFGVAAVGKLAGRARLAEFAASLAPLGRSPVGWLPVAAGTAVAELAVAGLVAFPATSRLGLGLATAVLLVFCAAIARSMRAGRRVTCRCFGRSGAVLGRAHLVRNALLAAGTAAAVAVPPGPALGLDTGAAAALVGAFAALVAINWDSLAGLVRTADTAGRRANH</sequence>
<feature type="transmembrane region" description="Helical" evidence="5">
    <location>
        <begin position="112"/>
        <end position="134"/>
    </location>
</feature>
<gene>
    <name evidence="7" type="ORF">AA23TX_03473</name>
</gene>
<feature type="transmembrane region" description="Helical" evidence="5">
    <location>
        <begin position="146"/>
        <end position="169"/>
    </location>
</feature>
<dbReference type="UniPathway" id="UPA00895"/>
<accession>A0A6I8LN79</accession>
<evidence type="ECO:0000256" key="1">
    <source>
        <dbReference type="ARBA" id="ARBA00004141"/>
    </source>
</evidence>
<evidence type="ECO:0000256" key="4">
    <source>
        <dbReference type="ARBA" id="ARBA00023136"/>
    </source>
</evidence>
<dbReference type="GO" id="GO:0016020">
    <property type="term" value="C:membrane"/>
    <property type="evidence" value="ECO:0007669"/>
    <property type="project" value="UniProtKB-SubCell"/>
</dbReference>
<dbReference type="EMBL" id="CABVGP010000001">
    <property type="protein sequence ID" value="VVJ18452.1"/>
    <property type="molecule type" value="Genomic_DNA"/>
</dbReference>
<name>A0A6I8LN79_9PSEU</name>